<dbReference type="Proteomes" id="UP000446786">
    <property type="component" value="Unassembled WGS sequence"/>
</dbReference>
<gene>
    <name evidence="2" type="ORF">GRI94_00945</name>
    <name evidence="3" type="ORF">GRI94_15035</name>
</gene>
<feature type="signal peptide" evidence="1">
    <location>
        <begin position="1"/>
        <end position="19"/>
    </location>
</feature>
<proteinExistence type="predicted"/>
<evidence type="ECO:0000256" key="1">
    <source>
        <dbReference type="SAM" id="SignalP"/>
    </source>
</evidence>
<evidence type="ECO:0000313" key="4">
    <source>
        <dbReference type="Proteomes" id="UP000446786"/>
    </source>
</evidence>
<organism evidence="3 4">
    <name type="scientific">Parerythrobacter jejuensis</name>
    <dbReference type="NCBI Taxonomy" id="795812"/>
    <lineage>
        <taxon>Bacteria</taxon>
        <taxon>Pseudomonadati</taxon>
        <taxon>Pseudomonadota</taxon>
        <taxon>Alphaproteobacteria</taxon>
        <taxon>Sphingomonadales</taxon>
        <taxon>Erythrobacteraceae</taxon>
        <taxon>Parerythrobacter</taxon>
    </lineage>
</organism>
<protein>
    <submittedName>
        <fullName evidence="3">Uncharacterized protein</fullName>
    </submittedName>
</protein>
<dbReference type="OrthoDB" id="9881085at2"/>
<feature type="chain" id="PRO_5044663612" evidence="1">
    <location>
        <begin position="20"/>
        <end position="140"/>
    </location>
</feature>
<dbReference type="EMBL" id="WTYE01000001">
    <property type="protein sequence ID" value="MXP30383.1"/>
    <property type="molecule type" value="Genomic_DNA"/>
</dbReference>
<keyword evidence="4" id="KW-1185">Reference proteome</keyword>
<evidence type="ECO:0000313" key="3">
    <source>
        <dbReference type="EMBL" id="MXP33143.1"/>
    </source>
</evidence>
<dbReference type="RefSeq" id="WP_160777938.1">
    <property type="nucleotide sequence ID" value="NZ_BAAAZF010000001.1"/>
</dbReference>
<evidence type="ECO:0000313" key="2">
    <source>
        <dbReference type="EMBL" id="MXP30383.1"/>
    </source>
</evidence>
<dbReference type="EMBL" id="WTYE01000001">
    <property type="protein sequence ID" value="MXP33143.1"/>
    <property type="molecule type" value="Genomic_DNA"/>
</dbReference>
<dbReference type="AlphaFoldDB" id="A0A845AVD6"/>
<comment type="caution">
    <text evidence="3">The sequence shown here is derived from an EMBL/GenBank/DDBJ whole genome shotgun (WGS) entry which is preliminary data.</text>
</comment>
<reference evidence="3 4" key="1">
    <citation type="submission" date="2019-12" db="EMBL/GenBank/DDBJ databases">
        <title>Genomic-based taxomic classification of the family Erythrobacteraceae.</title>
        <authorList>
            <person name="Xu L."/>
        </authorList>
    </citation>
    <scope>NUCLEOTIDE SEQUENCE [LARGE SCALE GENOMIC DNA]</scope>
    <source>
        <strain evidence="3 4">JCM 16677</strain>
    </source>
</reference>
<name>A0A845AVD6_9SPHN</name>
<sequence>MKLRYAAPLGLALAMPAAAQGDSAAADSETQAAPDQDLSAFPTKLEGVFGRTQSACRARGFAVAGKIGIRGDKVIVEGQPFEIDEVHHASNIALNAEFVAPGGWGKPVRMSFTIRNDYKLMHRTFGGRTAPRAYAYWRCD</sequence>
<accession>A0A845AVD6</accession>
<keyword evidence="1" id="KW-0732">Signal</keyword>